<evidence type="ECO:0000256" key="1">
    <source>
        <dbReference type="ARBA" id="ARBA00023054"/>
    </source>
</evidence>
<sequence>MQKNRNGSSNSKQIAISQSTIPQPKIVSHAHIVPITLNKNGFNLIKKDIKPGEQKRIPIPSVNIYTKKNVLSRICVPKSSDDKTPKKEQKQNNNISSSLPPSSIPTPNGNKKTNNELVHYSDNERKPLKNEIGSQIVNGSQNSSKIGMPIYTRQIPTTKYQLSIPKHNVITSNDRKENGKRDRVKSYLGSSNKANKNLPVNGIMNNQKTLINIPKPTNTSTLLPPTNNISGLSTAKQNTALIKKTIPCNIKKPITTKEPLKYLTSLKSPTISTFLSLEEKKGNINDNILHPGGDELSKISSFKRKVENVGQNTEMATISSTINGSLINNNQNPTLNYDTGNKRRIEDKSKDLNVVSLDNENLKLCGKICNEDRGERNSLTNNYDEVPQEKEVNFSKIPIINEDVIKKDNNEISSKSPSPYSISQNTSTSPSTSSIEGLPYPDDNDKCNIFLSDSNDKRTFDSNGICPNILVGGKKLSEEENTFINAQLPVLKSPQIVARLHYEEKNYSKINGKNINNENLNYMRNKNQVKNDMETDKLVEELRRDNRLNKGTNGKMNHYVNFSTIKEYQKSLKNECILEDDSSSLSSDISGTCDIFSSDDLSDSSCTDFSQNPPLSPNSIYQSNNKAYTKRHILTEKERMNELLLKSRTSHRSSAYTNFSQLNSNSSPQSSLDKPLSSKYTSSFQLNYRYPQPSIPLNYNNDHGYVNNLNQLRVDCYNNSDCITECHSLDRVSCIKKKPSIEKDNQNQLHSINLVKNEVIERNDKKKQGLMVMNSVKQRPSSCTSNRNVVNEGRYQTLSINENKNFYYDKEVGRRTSSCHAKFESNYYNILDEELEQVILELEHLQFRMEPMDFKIRKIKEQLKRLQVYNSIVQKRKMMENTMAMKYPSIESLSSVKSKISYSSKESNIIKSKLSEIATSMKKTLTSNSGNPFKKAFKQKKNKLSNKNGDVHERDEEEREENLCNETINLKNNLMEKDKQLTEMRLEALNKANEVEELKETIKKLESENLSLKIHSTINSDRSSNGDFTNSSTHNSWNSGNSNGNNNIYSLNGIKFCESEYRKVFVVNEMSGTIHCSDDCPKTFIGYLKYSLIGINWMTFDTNICEIFQKYINMVDNKNTLGINQISSILGYSIGVFKRNINTSSSQSNPSIVCSEDKKIHLFLKGDKQKSLDSLAFNTCISKNILKTFVEIIEKNRYVLVNGDISIMKDNLITQISNKIKEPSGKNYIINGHDYDICRQKVLEEIDKIFHLTHRSKTIISLLHLRTDEFIYVSEKISKIKFKENNVYVICCLEEGICSNIQFTNENNIFTMFNIDNNDDILKNVVQRNILNLQNPDDFLECLEETNYDNTEYQNQKVIKFLVSIYKELLNFFSHLPSSKTHSLLLYKFLCPPSTDIRKMICWFSSLWNEKLVPYSRECISKAKHSPLTLSLIEEPLNIVGREWPWSNNTYPKNLLASIFQNQTNQNFYTNAIDSSFDPLAALIKIQNCNNDSRKNLKEIDVDGNDKGYSFD</sequence>
<feature type="compositionally biased region" description="Polar residues" evidence="3">
    <location>
        <begin position="132"/>
        <end position="143"/>
    </location>
</feature>
<feature type="region of interest" description="Disordered" evidence="3">
    <location>
        <begin position="76"/>
        <end position="143"/>
    </location>
</feature>
<reference evidence="6" key="1">
    <citation type="submission" date="2014-07" db="EMBL/GenBank/DDBJ databases">
        <authorList>
            <person name="Martin A.A"/>
            <person name="De Silva N."/>
        </authorList>
    </citation>
    <scope>NUCLEOTIDE SEQUENCE</scope>
</reference>
<evidence type="ECO:0000313" key="6">
    <source>
        <dbReference type="Proteomes" id="UP000035680"/>
    </source>
</evidence>
<feature type="domain" description="Neuron navigator 1-like ubiquitin-like" evidence="4">
    <location>
        <begin position="1066"/>
        <end position="1162"/>
    </location>
</feature>
<accession>A0A0K0FCT2</accession>
<organism evidence="6 7">
    <name type="scientific">Strongyloides venezuelensis</name>
    <name type="common">Threadworm</name>
    <dbReference type="NCBI Taxonomy" id="75913"/>
    <lineage>
        <taxon>Eukaryota</taxon>
        <taxon>Metazoa</taxon>
        <taxon>Ecdysozoa</taxon>
        <taxon>Nematoda</taxon>
        <taxon>Chromadorea</taxon>
        <taxon>Rhabditida</taxon>
        <taxon>Tylenchina</taxon>
        <taxon>Panagrolaimomorpha</taxon>
        <taxon>Strongyloidoidea</taxon>
        <taxon>Strongyloididae</taxon>
        <taxon>Strongyloides</taxon>
    </lineage>
</organism>
<feature type="compositionally biased region" description="Low complexity" evidence="3">
    <location>
        <begin position="1030"/>
        <end position="1042"/>
    </location>
</feature>
<dbReference type="PANTHER" id="PTHR12784:SF28">
    <property type="entry name" value="PROTEIN SICKIE"/>
    <property type="match status" value="1"/>
</dbReference>
<evidence type="ECO:0000313" key="7">
    <source>
        <dbReference type="WBParaSite" id="SVE_0664700.1"/>
    </source>
</evidence>
<dbReference type="PANTHER" id="PTHR12784">
    <property type="entry name" value="STEERIN"/>
    <property type="match status" value="1"/>
</dbReference>
<dbReference type="WBParaSite" id="SVE_0664700.1">
    <property type="protein sequence ID" value="SVE_0664700.1"/>
    <property type="gene ID" value="SVE_0664700"/>
</dbReference>
<feature type="coiled-coil region" evidence="2">
    <location>
        <begin position="972"/>
        <end position="1015"/>
    </location>
</feature>
<feature type="compositionally biased region" description="Basic residues" evidence="3">
    <location>
        <begin position="935"/>
        <end position="944"/>
    </location>
</feature>
<evidence type="ECO:0000259" key="5">
    <source>
        <dbReference type="Pfam" id="PF25408"/>
    </source>
</evidence>
<dbReference type="InterPro" id="IPR057126">
    <property type="entry name" value="NAV1-like_ubiquitin-like"/>
</dbReference>
<evidence type="ECO:0000256" key="2">
    <source>
        <dbReference type="SAM" id="Coils"/>
    </source>
</evidence>
<evidence type="ECO:0000256" key="3">
    <source>
        <dbReference type="SAM" id="MobiDB-lite"/>
    </source>
</evidence>
<feature type="domain" description="CortBP2/NAV1-like AAA+ ATPase lid" evidence="5">
    <location>
        <begin position="1350"/>
        <end position="1454"/>
    </location>
</feature>
<dbReference type="STRING" id="75913.A0A0K0FCT2"/>
<dbReference type="InterPro" id="IPR057568">
    <property type="entry name" value="CortBP2_NAV1-like_AAA_lid"/>
</dbReference>
<dbReference type="Pfam" id="PF25408">
    <property type="entry name" value="AAA_lid_NAV1"/>
    <property type="match status" value="1"/>
</dbReference>
<dbReference type="Pfam" id="PF23092">
    <property type="entry name" value="Ubiquitin_6"/>
    <property type="match status" value="1"/>
</dbReference>
<evidence type="ECO:0000259" key="4">
    <source>
        <dbReference type="Pfam" id="PF23092"/>
    </source>
</evidence>
<feature type="compositionally biased region" description="Low complexity" evidence="3">
    <location>
        <begin position="92"/>
        <end position="108"/>
    </location>
</feature>
<reference evidence="7" key="2">
    <citation type="submission" date="2015-08" db="UniProtKB">
        <authorList>
            <consortium name="WormBaseParasite"/>
        </authorList>
    </citation>
    <scope>IDENTIFICATION</scope>
</reference>
<feature type="region of interest" description="Disordered" evidence="3">
    <location>
        <begin position="928"/>
        <end position="960"/>
    </location>
</feature>
<name>A0A0K0FCT2_STRVS</name>
<feature type="compositionally biased region" description="Basic and acidic residues" evidence="3">
    <location>
        <begin position="79"/>
        <end position="90"/>
    </location>
</feature>
<protein>
    <submittedName>
        <fullName evidence="7">Protein sickie (inferred by orthology to a D. melanogaster protein)</fullName>
    </submittedName>
</protein>
<dbReference type="Proteomes" id="UP000035680">
    <property type="component" value="Unassembled WGS sequence"/>
</dbReference>
<feature type="compositionally biased region" description="Low complexity" evidence="3">
    <location>
        <begin position="412"/>
        <end position="434"/>
    </location>
</feature>
<dbReference type="InterPro" id="IPR039041">
    <property type="entry name" value="Nav/unc-53"/>
</dbReference>
<feature type="compositionally biased region" description="Basic and acidic residues" evidence="3">
    <location>
        <begin position="119"/>
        <end position="129"/>
    </location>
</feature>
<keyword evidence="1 2" id="KW-0175">Coiled coil</keyword>
<keyword evidence="6" id="KW-1185">Reference proteome</keyword>
<feature type="region of interest" description="Disordered" evidence="3">
    <location>
        <begin position="408"/>
        <end position="440"/>
    </location>
</feature>
<dbReference type="GO" id="GO:0022008">
    <property type="term" value="P:neurogenesis"/>
    <property type="evidence" value="ECO:0007669"/>
    <property type="project" value="InterPro"/>
</dbReference>
<proteinExistence type="predicted"/>
<feature type="region of interest" description="Disordered" evidence="3">
    <location>
        <begin position="1022"/>
        <end position="1042"/>
    </location>
</feature>